<evidence type="ECO:0000313" key="5">
    <source>
        <dbReference type="Proteomes" id="UP000752171"/>
    </source>
</evidence>
<protein>
    <submittedName>
        <fullName evidence="4">Leucine-rich repeat-containing protein 43</fullName>
    </submittedName>
</protein>
<feature type="region of interest" description="Disordered" evidence="3">
    <location>
        <begin position="304"/>
        <end position="340"/>
    </location>
</feature>
<evidence type="ECO:0000256" key="2">
    <source>
        <dbReference type="ARBA" id="ARBA00022737"/>
    </source>
</evidence>
<dbReference type="PANTHER" id="PTHR15454">
    <property type="entry name" value="NISCHARIN RELATED"/>
    <property type="match status" value="1"/>
</dbReference>
<dbReference type="GO" id="GO:0005737">
    <property type="term" value="C:cytoplasm"/>
    <property type="evidence" value="ECO:0007669"/>
    <property type="project" value="TreeGrafter"/>
</dbReference>
<dbReference type="OrthoDB" id="433501at2759"/>
<dbReference type="AlphaFoldDB" id="A0A8T2KUN4"/>
<feature type="compositionally biased region" description="Basic and acidic residues" evidence="3">
    <location>
        <begin position="398"/>
        <end position="413"/>
    </location>
</feature>
<gene>
    <name evidence="4" type="primary">LRRC43</name>
    <name evidence="4" type="ORF">AMEX_G24943</name>
</gene>
<dbReference type="Proteomes" id="UP000752171">
    <property type="component" value="Unassembled WGS sequence"/>
</dbReference>
<dbReference type="Gene3D" id="3.80.10.10">
    <property type="entry name" value="Ribonuclease Inhibitor"/>
    <property type="match status" value="1"/>
</dbReference>
<organism evidence="4 5">
    <name type="scientific">Astyanax mexicanus</name>
    <name type="common">Blind cave fish</name>
    <name type="synonym">Astyanax fasciatus mexicanus</name>
    <dbReference type="NCBI Taxonomy" id="7994"/>
    <lineage>
        <taxon>Eukaryota</taxon>
        <taxon>Metazoa</taxon>
        <taxon>Chordata</taxon>
        <taxon>Craniata</taxon>
        <taxon>Vertebrata</taxon>
        <taxon>Euteleostomi</taxon>
        <taxon>Actinopterygii</taxon>
        <taxon>Neopterygii</taxon>
        <taxon>Teleostei</taxon>
        <taxon>Ostariophysi</taxon>
        <taxon>Characiformes</taxon>
        <taxon>Characoidei</taxon>
        <taxon>Acestrorhamphidae</taxon>
        <taxon>Acestrorhamphinae</taxon>
        <taxon>Astyanax</taxon>
    </lineage>
</organism>
<feature type="region of interest" description="Disordered" evidence="3">
    <location>
        <begin position="386"/>
        <end position="422"/>
    </location>
</feature>
<comment type="caution">
    <text evidence="4">The sequence shown here is derived from an EMBL/GenBank/DDBJ whole genome shotgun (WGS) entry which is preliminary data.</text>
</comment>
<evidence type="ECO:0000256" key="1">
    <source>
        <dbReference type="ARBA" id="ARBA00022614"/>
    </source>
</evidence>
<evidence type="ECO:0000313" key="4">
    <source>
        <dbReference type="EMBL" id="KAG9261412.1"/>
    </source>
</evidence>
<feature type="compositionally biased region" description="Polar residues" evidence="3">
    <location>
        <begin position="493"/>
        <end position="508"/>
    </location>
</feature>
<name>A0A8T2KUN4_ASTMX</name>
<feature type="region of interest" description="Disordered" evidence="3">
    <location>
        <begin position="469"/>
        <end position="530"/>
    </location>
</feature>
<feature type="compositionally biased region" description="Polar residues" evidence="3">
    <location>
        <begin position="331"/>
        <end position="340"/>
    </location>
</feature>
<dbReference type="PROSITE" id="PS51450">
    <property type="entry name" value="LRR"/>
    <property type="match status" value="2"/>
</dbReference>
<keyword evidence="1" id="KW-0433">Leucine-rich repeat</keyword>
<keyword evidence="2" id="KW-0677">Repeat</keyword>
<proteinExistence type="predicted"/>
<accession>A0A8T2KUN4</accession>
<reference evidence="4 5" key="1">
    <citation type="submission" date="2021-07" db="EMBL/GenBank/DDBJ databases">
        <authorList>
            <person name="Imarazene B."/>
            <person name="Zahm M."/>
            <person name="Klopp C."/>
            <person name="Cabau C."/>
            <person name="Beille S."/>
            <person name="Jouanno E."/>
            <person name="Castinel A."/>
            <person name="Lluch J."/>
            <person name="Gil L."/>
            <person name="Kuchtly C."/>
            <person name="Lopez Roques C."/>
            <person name="Donnadieu C."/>
            <person name="Parrinello H."/>
            <person name="Journot L."/>
            <person name="Du K."/>
            <person name="Schartl M."/>
            <person name="Retaux S."/>
            <person name="Guiguen Y."/>
        </authorList>
    </citation>
    <scope>NUCLEOTIDE SEQUENCE [LARGE SCALE GENOMIC DNA]</scope>
    <source>
        <strain evidence="4">Pach_M1</strain>
        <tissue evidence="4">Testis</tissue>
    </source>
</reference>
<dbReference type="InterPro" id="IPR032675">
    <property type="entry name" value="LRR_dom_sf"/>
</dbReference>
<dbReference type="SUPFAM" id="SSF52075">
    <property type="entry name" value="Outer arm dynein light chain 1"/>
    <property type="match status" value="1"/>
</dbReference>
<evidence type="ECO:0000256" key="3">
    <source>
        <dbReference type="SAM" id="MobiDB-lite"/>
    </source>
</evidence>
<dbReference type="EMBL" id="JAICCE010000022">
    <property type="protein sequence ID" value="KAG9261412.1"/>
    <property type="molecule type" value="Genomic_DNA"/>
</dbReference>
<dbReference type="PANTHER" id="PTHR15454:SF19">
    <property type="entry name" value="LEUCINE-RICH REPEAT-CONTAINING PROTEIN 51"/>
    <property type="match status" value="1"/>
</dbReference>
<feature type="compositionally biased region" description="Basic and acidic residues" evidence="3">
    <location>
        <begin position="469"/>
        <end position="492"/>
    </location>
</feature>
<dbReference type="InterPro" id="IPR001611">
    <property type="entry name" value="Leu-rich_rpt"/>
</dbReference>
<sequence length="565" mass="63602">MMMIVLEHEPTTGQQCKPRLRECEEQDDDGECDDAALEEEDALLELLRSPLSPWREEYSWSPQALALRELAVKTPEILKDNFIYSFFTVLRIVDKRVSVIDEGLLRFSCLEELVLSANNITTLPPENLPKTLQVLELYANHISSLKSLSTHPPPPHLQHLGLGNNTLSHPEDLQIFTADLWPQLLSLDLSWSGFTELAVVVEALSGLPRLQSLVLEGSPLTLTPSYPGFVLDSLLRLLYLDQTRVTPDDRHRFNGLAQFKVCEEAEVTVCVLKMRGVPRPALPLDEFPLVSHSYSVSYEFLDHPQSQDSEQHGEEASISCSPEDHLKTSRGRQNQAMNNTAKQEWAETIEFNYRKTHHSRDLTALKNFLLRGLWLSVEEEKVLSWPAPPEESAGTKTSADKKGKEITDMGQKSKDKKKKKESMLNLIHEPPVKHTLASVHVELKDLLEGKNQIQVKCDLGVLFSEKSMRTTVSRDKEQSKRPKEVKKEERKNISSGETSAQRTGTSSKGKGKRRVENETPSAPADDLMHSSMEPLVVEFSVQLGRVTSTSQFTNPHCSTTTLSDL</sequence>